<dbReference type="InterPro" id="IPR006311">
    <property type="entry name" value="TAT_signal"/>
</dbReference>
<evidence type="ECO:0000259" key="2">
    <source>
        <dbReference type="Pfam" id="PF01408"/>
    </source>
</evidence>
<dbReference type="SUPFAM" id="SSF55347">
    <property type="entry name" value="Glyceraldehyde-3-phosphate dehydrogenase-like, C-terminal domain"/>
    <property type="match status" value="1"/>
</dbReference>
<organism evidence="4 5">
    <name type="scientific">Caulifigura coniformis</name>
    <dbReference type="NCBI Taxonomy" id="2527983"/>
    <lineage>
        <taxon>Bacteria</taxon>
        <taxon>Pseudomonadati</taxon>
        <taxon>Planctomycetota</taxon>
        <taxon>Planctomycetia</taxon>
        <taxon>Planctomycetales</taxon>
        <taxon>Planctomycetaceae</taxon>
        <taxon>Caulifigura</taxon>
    </lineage>
</organism>
<gene>
    <name evidence="4" type="primary">iolG_8</name>
    <name evidence="4" type="ORF">Pan44_27470</name>
</gene>
<dbReference type="PROSITE" id="PS51318">
    <property type="entry name" value="TAT"/>
    <property type="match status" value="1"/>
</dbReference>
<dbReference type="OrthoDB" id="9788246at2"/>
<dbReference type="GO" id="GO:0050112">
    <property type="term" value="F:inositol 2-dehydrogenase (NAD+) activity"/>
    <property type="evidence" value="ECO:0007669"/>
    <property type="project" value="UniProtKB-EC"/>
</dbReference>
<name>A0A517SF07_9PLAN</name>
<dbReference type="PANTHER" id="PTHR43818:SF5">
    <property type="entry name" value="OXIDOREDUCTASE FAMILY PROTEIN"/>
    <property type="match status" value="1"/>
</dbReference>
<dbReference type="InterPro" id="IPR043906">
    <property type="entry name" value="Gfo/Idh/MocA_OxRdtase_bact_C"/>
</dbReference>
<dbReference type="PANTHER" id="PTHR43818">
    <property type="entry name" value="BCDNA.GH03377"/>
    <property type="match status" value="1"/>
</dbReference>
<dbReference type="InterPro" id="IPR050463">
    <property type="entry name" value="Gfo/Idh/MocA_oxidrdct_glycsds"/>
</dbReference>
<reference evidence="4 5" key="1">
    <citation type="submission" date="2019-02" db="EMBL/GenBank/DDBJ databases">
        <title>Deep-cultivation of Planctomycetes and their phenomic and genomic characterization uncovers novel biology.</title>
        <authorList>
            <person name="Wiegand S."/>
            <person name="Jogler M."/>
            <person name="Boedeker C."/>
            <person name="Pinto D."/>
            <person name="Vollmers J."/>
            <person name="Rivas-Marin E."/>
            <person name="Kohn T."/>
            <person name="Peeters S.H."/>
            <person name="Heuer A."/>
            <person name="Rast P."/>
            <person name="Oberbeckmann S."/>
            <person name="Bunk B."/>
            <person name="Jeske O."/>
            <person name="Meyerdierks A."/>
            <person name="Storesund J.E."/>
            <person name="Kallscheuer N."/>
            <person name="Luecker S."/>
            <person name="Lage O.M."/>
            <person name="Pohl T."/>
            <person name="Merkel B.J."/>
            <person name="Hornburger P."/>
            <person name="Mueller R.-W."/>
            <person name="Bruemmer F."/>
            <person name="Labrenz M."/>
            <person name="Spormann A.M."/>
            <person name="Op den Camp H."/>
            <person name="Overmann J."/>
            <person name="Amann R."/>
            <person name="Jetten M.S.M."/>
            <person name="Mascher T."/>
            <person name="Medema M.H."/>
            <person name="Devos D.P."/>
            <person name="Kaster A.-K."/>
            <person name="Ovreas L."/>
            <person name="Rohde M."/>
            <person name="Galperin M.Y."/>
            <person name="Jogler C."/>
        </authorList>
    </citation>
    <scope>NUCLEOTIDE SEQUENCE [LARGE SCALE GENOMIC DNA]</scope>
    <source>
        <strain evidence="4 5">Pan44</strain>
    </source>
</reference>
<keyword evidence="5" id="KW-1185">Reference proteome</keyword>
<keyword evidence="1" id="KW-0732">Signal</keyword>
<evidence type="ECO:0000256" key="1">
    <source>
        <dbReference type="SAM" id="SignalP"/>
    </source>
</evidence>
<feature type="domain" description="Gfo/Idh/MocA-like oxidoreductase bacterial type C-terminal" evidence="3">
    <location>
        <begin position="208"/>
        <end position="419"/>
    </location>
</feature>
<keyword evidence="4" id="KW-0560">Oxidoreductase</keyword>
<dbReference type="AlphaFoldDB" id="A0A517SF07"/>
<evidence type="ECO:0000313" key="5">
    <source>
        <dbReference type="Proteomes" id="UP000315700"/>
    </source>
</evidence>
<feature type="chain" id="PRO_5021952233" evidence="1">
    <location>
        <begin position="25"/>
        <end position="421"/>
    </location>
</feature>
<dbReference type="Pfam" id="PF19051">
    <property type="entry name" value="GFO_IDH_MocA_C2"/>
    <property type="match status" value="1"/>
</dbReference>
<dbReference type="InterPro" id="IPR036291">
    <property type="entry name" value="NAD(P)-bd_dom_sf"/>
</dbReference>
<dbReference type="Pfam" id="PF01408">
    <property type="entry name" value="GFO_IDH_MocA"/>
    <property type="match status" value="1"/>
</dbReference>
<dbReference type="GO" id="GO:0000166">
    <property type="term" value="F:nucleotide binding"/>
    <property type="evidence" value="ECO:0007669"/>
    <property type="project" value="InterPro"/>
</dbReference>
<feature type="signal peptide" evidence="1">
    <location>
        <begin position="1"/>
        <end position="24"/>
    </location>
</feature>
<dbReference type="EC" id="1.1.1.18" evidence="4"/>
<sequence precursor="true">MTSPLRSSRRNFLKLSAAASTTFAAPLILPRSVFGANERVSVAFIGVGNQGNNNVKDFLKQEIAVTAVCEVDSTRAGAAVDNLKKQGHEAVPFGDYRKLLERKDVDAVVITVPDQWHARMTIDACAAGKDVYCEKPLSLTIRDGRRMVDAARKYGRVVQTGSQQRSAKEFRQACELVRSGAIGKLQTVLAGIPRPNHPGALGPDSDPPATLDYEMWLGPAPYRRYNEKRVHYHFRFWWDYSGGQMTNFGAHHLDIAQWALDMDNSGPIATDGTATFHPEKLHEVTETFRITHTYANGVKVIAGQQQKDIPTGCTFIGDKGKIYVTRGELVAEPEILNSEVTVKLYDSSNHHRNWLDCIKSREKPICDVEIGHRSATVCHLGSIVCRLGRGIQWDPRTEQVIGDTEAQAMTDRPYRKPWTQA</sequence>
<protein>
    <submittedName>
        <fullName evidence="4">Inositol 2-dehydrogenase</fullName>
        <ecNumber evidence="4">1.1.1.18</ecNumber>
    </submittedName>
</protein>
<feature type="domain" description="Gfo/Idh/MocA-like oxidoreductase N-terminal" evidence="2">
    <location>
        <begin position="41"/>
        <end position="161"/>
    </location>
</feature>
<dbReference type="Gene3D" id="3.30.360.10">
    <property type="entry name" value="Dihydrodipicolinate Reductase, domain 2"/>
    <property type="match status" value="1"/>
</dbReference>
<dbReference type="SUPFAM" id="SSF51735">
    <property type="entry name" value="NAD(P)-binding Rossmann-fold domains"/>
    <property type="match status" value="1"/>
</dbReference>
<evidence type="ECO:0000313" key="4">
    <source>
        <dbReference type="EMBL" id="QDT54712.1"/>
    </source>
</evidence>
<dbReference type="Proteomes" id="UP000315700">
    <property type="component" value="Chromosome"/>
</dbReference>
<dbReference type="RefSeq" id="WP_145030550.1">
    <property type="nucleotide sequence ID" value="NZ_CP036271.1"/>
</dbReference>
<proteinExistence type="predicted"/>
<dbReference type="Gene3D" id="3.40.50.720">
    <property type="entry name" value="NAD(P)-binding Rossmann-like Domain"/>
    <property type="match status" value="1"/>
</dbReference>
<dbReference type="EMBL" id="CP036271">
    <property type="protein sequence ID" value="QDT54712.1"/>
    <property type="molecule type" value="Genomic_DNA"/>
</dbReference>
<accession>A0A517SF07</accession>
<dbReference type="InParanoid" id="A0A517SF07"/>
<dbReference type="KEGG" id="ccos:Pan44_27470"/>
<dbReference type="InterPro" id="IPR000683">
    <property type="entry name" value="Gfo/Idh/MocA-like_OxRdtase_N"/>
</dbReference>
<evidence type="ECO:0000259" key="3">
    <source>
        <dbReference type="Pfam" id="PF19051"/>
    </source>
</evidence>